<name>A0ABT9NI00_9ACTO</name>
<evidence type="ECO:0000313" key="3">
    <source>
        <dbReference type="Proteomes" id="UP001243212"/>
    </source>
</evidence>
<accession>A0ABT9NI00</accession>
<gene>
    <name evidence="2" type="ORF">J2S70_001015</name>
</gene>
<keyword evidence="3" id="KW-1185">Reference proteome</keyword>
<reference evidence="2 3" key="1">
    <citation type="submission" date="2023-07" db="EMBL/GenBank/DDBJ databases">
        <title>Sequencing the genomes of 1000 actinobacteria strains.</title>
        <authorList>
            <person name="Klenk H.-P."/>
        </authorList>
    </citation>
    <scope>NUCLEOTIDE SEQUENCE [LARGE SCALE GENOMIC DNA]</scope>
    <source>
        <strain evidence="2 3">DSM 17163</strain>
    </source>
</reference>
<comment type="caution">
    <text evidence="2">The sequence shown here is derived from an EMBL/GenBank/DDBJ whole genome shotgun (WGS) entry which is preliminary data.</text>
</comment>
<dbReference type="EMBL" id="JAUSQX010000001">
    <property type="protein sequence ID" value="MDP9806433.1"/>
    <property type="molecule type" value="Genomic_DNA"/>
</dbReference>
<dbReference type="Proteomes" id="UP001243212">
    <property type="component" value="Unassembled WGS sequence"/>
</dbReference>
<dbReference type="RefSeq" id="WP_307682659.1">
    <property type="nucleotide sequence ID" value="NZ_JAUSQX010000001.1"/>
</dbReference>
<protein>
    <submittedName>
        <fullName evidence="2">Uncharacterized protein</fullName>
    </submittedName>
</protein>
<feature type="signal peptide" evidence="1">
    <location>
        <begin position="1"/>
        <end position="26"/>
    </location>
</feature>
<feature type="chain" id="PRO_5045449260" evidence="1">
    <location>
        <begin position="27"/>
        <end position="210"/>
    </location>
</feature>
<keyword evidence="1" id="KW-0732">Signal</keyword>
<evidence type="ECO:0000313" key="2">
    <source>
        <dbReference type="EMBL" id="MDP9806433.1"/>
    </source>
</evidence>
<evidence type="ECO:0000256" key="1">
    <source>
        <dbReference type="SAM" id="SignalP"/>
    </source>
</evidence>
<proteinExistence type="predicted"/>
<sequence>MKRVRISVFVSSVVILLIGGAFTAQAEPTDSSPATIETLDGWETTFNETTQSEDPTAPNFVPAPTDSRYYPSFRFPLDQIRPLDASGTQFSGGFTITVKGVPVRIPRLALDHQIFGKGLVVSSEWAKIIALGGNICNYQIEFQNRWGNTVYRTDRSPIYNRCVSIASNSGMIMNPSLNPARPRTMNRGVQCARLKVNGVFVTEQCHSIVR</sequence>
<organism evidence="2 3">
    <name type="scientific">Trueperella bonasi</name>
    <dbReference type="NCBI Taxonomy" id="312286"/>
    <lineage>
        <taxon>Bacteria</taxon>
        <taxon>Bacillati</taxon>
        <taxon>Actinomycetota</taxon>
        <taxon>Actinomycetes</taxon>
        <taxon>Actinomycetales</taxon>
        <taxon>Actinomycetaceae</taxon>
        <taxon>Trueperella</taxon>
    </lineage>
</organism>